<dbReference type="AlphaFoldDB" id="A0A8H3HMW8"/>
<feature type="compositionally biased region" description="Low complexity" evidence="1">
    <location>
        <begin position="756"/>
        <end position="803"/>
    </location>
</feature>
<name>A0A8H3HMW8_9AGAM</name>
<feature type="compositionally biased region" description="Polar residues" evidence="1">
    <location>
        <begin position="831"/>
        <end position="840"/>
    </location>
</feature>
<feature type="compositionally biased region" description="Polar residues" evidence="1">
    <location>
        <begin position="620"/>
        <end position="630"/>
    </location>
</feature>
<accession>A0A8H3HMW8</accession>
<gene>
    <name evidence="2" type="ORF">RDB_LOCUS124963</name>
</gene>
<feature type="compositionally biased region" description="Pro residues" evidence="1">
    <location>
        <begin position="429"/>
        <end position="440"/>
    </location>
</feature>
<proteinExistence type="predicted"/>
<feature type="region of interest" description="Disordered" evidence="1">
    <location>
        <begin position="877"/>
        <end position="903"/>
    </location>
</feature>
<reference evidence="2" key="1">
    <citation type="submission" date="2021-01" db="EMBL/GenBank/DDBJ databases">
        <authorList>
            <person name="Kaushik A."/>
        </authorList>
    </citation>
    <scope>NUCLEOTIDE SEQUENCE</scope>
    <source>
        <strain evidence="2">Type strain: AG8-Rh-89/</strain>
    </source>
</reference>
<evidence type="ECO:0000313" key="2">
    <source>
        <dbReference type="EMBL" id="CAE6526870.1"/>
    </source>
</evidence>
<sequence>MSHIWERSEVHKSSKCIELVVTLFSDYCQAVTTVANLQKKLSRALRDAATAKGTGMVPANAMQASSALFEALGEVDGKLAKLAEKEYDHLSTEVRKHFKKMAKEEKAHDETTFNTNVRLKQASSAYDKKVKGKVPYTAEEHAKHVHLLSTLGNEMAASKLAHETLISQRHVGVLFAVGASLSRVADACWTGSCEHVKRAGPLIGRIGQWKSLCEGGWAGAVPEDLPDIDKPGSGVIDRADHRKHKYTASLTETMTGSTARSPPLISPSPVTPIPGMGPLNAAAGYFSSMGGTGDLKPPIAPFSRDGMISNQVTGQSSPRLPSSPAPPPFSAPMPPATPKRRESQFPPPPQHPASPTRPHAGLPPPSPVRSNVGLPNQPIDGLPPSTPVRSFTDLPDSKRSPVRAPASPSRGYPHFQPPSSPARVAPSPTRGPLPVPPNHEAPPDLATSGTPLLDPSPGTPSPSPKKAGWNTSTWAPIGDAKYGGQPQPPAEELEPEQTVSISRFLNENKEMGINVEDLEGAAIRANVERMAAAAAAEGASLTDTQPTETRPLTLGGGNGWGNGSQYEFGPTGTLKKLVLDEDRRQISGGPRAMPDVGGSRPLSVPLDARNPTRKRAGSIESLNSNGTTSRVAAMRSKYDNPPQSPGLRERPPLSHAVSDMMNAARSPEIPQPTNRGWPRPNAPSTYPERSVLTSPSLDNIHSSNAGMSWSAREFNNLREQREREWKAREYALNLEQRELELERQRIVLHQQYQQFTGSSSSSTALSGTTGISSSTGTTSTSGTSSATGTTSTSGSTTMSGATTILGHPAFGRRPRSPESIPDDTPPPWVTPKSNARYTSQLRDESDTESTSPTGKMGAWMGRGLRRLSMPSPFAEKKQIQVVSIPAPRESGIGNRRSFDHGRR</sequence>
<feature type="region of interest" description="Disordered" evidence="1">
    <location>
        <begin position="586"/>
        <end position="630"/>
    </location>
</feature>
<feature type="region of interest" description="Disordered" evidence="1">
    <location>
        <begin position="249"/>
        <end position="272"/>
    </location>
</feature>
<feature type="region of interest" description="Disordered" evidence="1">
    <location>
        <begin position="296"/>
        <end position="498"/>
    </location>
</feature>
<comment type="caution">
    <text evidence="2">The sequence shown here is derived from an EMBL/GenBank/DDBJ whole genome shotgun (WGS) entry which is preliminary data.</text>
</comment>
<protein>
    <submittedName>
        <fullName evidence="2">Uncharacterized protein</fullName>
    </submittedName>
</protein>
<feature type="region of interest" description="Disordered" evidence="1">
    <location>
        <begin position="665"/>
        <end position="688"/>
    </location>
</feature>
<feature type="compositionally biased region" description="Pro residues" evidence="1">
    <location>
        <begin position="321"/>
        <end position="337"/>
    </location>
</feature>
<evidence type="ECO:0000256" key="1">
    <source>
        <dbReference type="SAM" id="MobiDB-lite"/>
    </source>
</evidence>
<evidence type="ECO:0000313" key="3">
    <source>
        <dbReference type="Proteomes" id="UP000663850"/>
    </source>
</evidence>
<organism evidence="2 3">
    <name type="scientific">Rhizoctonia solani</name>
    <dbReference type="NCBI Taxonomy" id="456999"/>
    <lineage>
        <taxon>Eukaryota</taxon>
        <taxon>Fungi</taxon>
        <taxon>Dikarya</taxon>
        <taxon>Basidiomycota</taxon>
        <taxon>Agaricomycotina</taxon>
        <taxon>Agaricomycetes</taxon>
        <taxon>Cantharellales</taxon>
        <taxon>Ceratobasidiaceae</taxon>
        <taxon>Rhizoctonia</taxon>
    </lineage>
</organism>
<feature type="compositionally biased region" description="Polar residues" evidence="1">
    <location>
        <begin position="249"/>
        <end position="260"/>
    </location>
</feature>
<feature type="region of interest" description="Disordered" evidence="1">
    <location>
        <begin position="754"/>
        <end position="864"/>
    </location>
</feature>
<feature type="compositionally biased region" description="Polar residues" evidence="1">
    <location>
        <begin position="541"/>
        <end position="550"/>
    </location>
</feature>
<dbReference type="EMBL" id="CAJMWZ010006739">
    <property type="protein sequence ID" value="CAE6526870.1"/>
    <property type="molecule type" value="Genomic_DNA"/>
</dbReference>
<dbReference type="Proteomes" id="UP000663850">
    <property type="component" value="Unassembled WGS sequence"/>
</dbReference>
<feature type="region of interest" description="Disordered" evidence="1">
    <location>
        <begin position="536"/>
        <end position="564"/>
    </location>
</feature>